<reference evidence="1 2" key="1">
    <citation type="journal article" date="2017" name="BMC Genomics">
        <title>Genetic and functional characterisation of the lactococcal P335 phage-host interactions.</title>
        <authorList>
            <person name="Mahony J."/>
            <person name="Oliveira J."/>
            <person name="Collins B."/>
            <person name="Hanemaaijer L."/>
            <person name="Lugli G.A."/>
            <person name="Neve H."/>
            <person name="Ventura M."/>
            <person name="Kouwen T.R."/>
            <person name="Cambillau C."/>
            <person name="van Sinderen D."/>
        </authorList>
    </citation>
    <scope>NUCLEOTIDE SEQUENCE [LARGE SCALE GENOMIC DNA]</scope>
</reference>
<accession>A0A1P8BKK9</accession>
<sequence>MGNIEQPNGQAKEALGFKSKDNQVSKVIKKYIKPLKIGGTHLWKKSEIEDYKMGKFTVRRIQRQDIEFNGIKYKSVKDMAANLGLSETQCSNYLRLKSLEK</sequence>
<proteinExistence type="predicted"/>
<dbReference type="EMBL" id="KX160206">
    <property type="protein sequence ID" value="ANT43415.1"/>
    <property type="molecule type" value="Genomic_DNA"/>
</dbReference>
<gene>
    <name evidence="1" type="ORF">DS50902_25</name>
</gene>
<evidence type="ECO:0000313" key="2">
    <source>
        <dbReference type="Proteomes" id="UP000225598"/>
    </source>
</evidence>
<protein>
    <submittedName>
        <fullName evidence="1">Uncharacterized protein</fullName>
    </submittedName>
</protein>
<name>A0A1P8BKK9_9CAUD</name>
<organism evidence="1 2">
    <name type="scientific">Lactococcus phage 50902</name>
    <dbReference type="NCBI Taxonomy" id="1868848"/>
    <lineage>
        <taxon>Viruses</taxon>
        <taxon>Duplodnaviria</taxon>
        <taxon>Heunggongvirae</taxon>
        <taxon>Uroviricota</taxon>
        <taxon>Caudoviricetes</taxon>
        <taxon>Vedamuthuvirus</taxon>
        <taxon>Vedamuthuvirus vv50902</taxon>
    </lineage>
</organism>
<evidence type="ECO:0000313" key="1">
    <source>
        <dbReference type="EMBL" id="ANT43415.1"/>
    </source>
</evidence>
<keyword evidence="2" id="KW-1185">Reference proteome</keyword>
<dbReference type="Proteomes" id="UP000225598">
    <property type="component" value="Segment"/>
</dbReference>